<dbReference type="EMBL" id="JBBMFN010000055">
    <property type="protein sequence ID" value="MEQ2467551.1"/>
    <property type="molecule type" value="Genomic_DNA"/>
</dbReference>
<accession>A0ABV1F2I1</accession>
<evidence type="ECO:0000313" key="1">
    <source>
        <dbReference type="EMBL" id="MEQ2467551.1"/>
    </source>
</evidence>
<comment type="caution">
    <text evidence="1">The sequence shown here is derived from an EMBL/GenBank/DDBJ whole genome shotgun (WGS) entry which is preliminary data.</text>
</comment>
<dbReference type="Proteomes" id="UP001465426">
    <property type="component" value="Unassembled WGS sequence"/>
</dbReference>
<dbReference type="RefSeq" id="WP_349205159.1">
    <property type="nucleotide sequence ID" value="NZ_JBBMFN010000055.1"/>
</dbReference>
<gene>
    <name evidence="1" type="ORF">WMO63_18000</name>
</gene>
<evidence type="ECO:0008006" key="3">
    <source>
        <dbReference type="Google" id="ProtNLM"/>
    </source>
</evidence>
<organism evidence="1 2">
    <name type="scientific">Niallia hominis</name>
    <dbReference type="NCBI Taxonomy" id="3133173"/>
    <lineage>
        <taxon>Bacteria</taxon>
        <taxon>Bacillati</taxon>
        <taxon>Bacillota</taxon>
        <taxon>Bacilli</taxon>
        <taxon>Bacillales</taxon>
        <taxon>Bacillaceae</taxon>
        <taxon>Niallia</taxon>
    </lineage>
</organism>
<evidence type="ECO:0000313" key="2">
    <source>
        <dbReference type="Proteomes" id="UP001465426"/>
    </source>
</evidence>
<sequence>MKRIHYKAFSIALFPIILLLIGCTEKVDEKTDEYIQAVDAVLHNALTGPDDTLKEILELEDGKERSTALTEYEESLYKDYFASETAYKDFISRYGTVFMTESHKNNYILAVENIEYERTHSKENIYNFSIQLQYQKEGKSQEVKNITGQADLNDEQKIERMLIRVNDLWGSFPKDKRE</sequence>
<name>A0ABV1F2I1_9BACI</name>
<proteinExistence type="predicted"/>
<dbReference type="PROSITE" id="PS51257">
    <property type="entry name" value="PROKAR_LIPOPROTEIN"/>
    <property type="match status" value="1"/>
</dbReference>
<protein>
    <recommendedName>
        <fullName evidence="3">Lipoprotein</fullName>
    </recommendedName>
</protein>
<reference evidence="1 2" key="1">
    <citation type="submission" date="2024-03" db="EMBL/GenBank/DDBJ databases">
        <title>Human intestinal bacterial collection.</title>
        <authorList>
            <person name="Pauvert C."/>
            <person name="Hitch T.C.A."/>
            <person name="Clavel T."/>
        </authorList>
    </citation>
    <scope>NUCLEOTIDE SEQUENCE [LARGE SCALE GENOMIC DNA]</scope>
    <source>
        <strain evidence="1 2">CLA-SR-H024</strain>
    </source>
</reference>
<keyword evidence="2" id="KW-1185">Reference proteome</keyword>